<dbReference type="InterPro" id="IPR000644">
    <property type="entry name" value="CBS_dom"/>
</dbReference>
<proteinExistence type="predicted"/>
<dbReference type="CDD" id="cd05401">
    <property type="entry name" value="NT_GlnE_GlnD_like"/>
    <property type="match status" value="1"/>
</dbReference>
<dbReference type="SMART" id="SM00116">
    <property type="entry name" value="CBS"/>
    <property type="match status" value="2"/>
</dbReference>
<gene>
    <name evidence="5" type="ORF">SAMN05660845_2449</name>
</gene>
<dbReference type="InterPro" id="IPR046342">
    <property type="entry name" value="CBS_dom_sf"/>
</dbReference>
<dbReference type="Gene3D" id="3.10.580.10">
    <property type="entry name" value="CBS-domain"/>
    <property type="match status" value="1"/>
</dbReference>
<dbReference type="SUPFAM" id="SSF51206">
    <property type="entry name" value="cAMP-binding domain-like"/>
    <property type="match status" value="1"/>
</dbReference>
<evidence type="ECO:0000313" key="5">
    <source>
        <dbReference type="EMBL" id="SFB29287.1"/>
    </source>
</evidence>
<dbReference type="AlphaFoldDB" id="A0A1I0ZUQ4"/>
<dbReference type="PROSITE" id="PS51371">
    <property type="entry name" value="CBS"/>
    <property type="match status" value="2"/>
</dbReference>
<evidence type="ECO:0000256" key="1">
    <source>
        <dbReference type="ARBA" id="ARBA00023122"/>
    </source>
</evidence>
<dbReference type="Gene3D" id="2.60.120.10">
    <property type="entry name" value="Jelly Rolls"/>
    <property type="match status" value="1"/>
</dbReference>
<sequence length="636" mass="72386">MKNSIAESVANFLKDYKPFSFLSFEDLKSISKTIRVIHLEKNQKLFQINDTLHDVFYVMNSGVIHLSVISDAEETLLNKCYSGDVFGLRPFFAKNNYQMTAKTNEEAILYAIPIESFKPFVVQNTEVLHFLLESFAQNSNNSADKNNNKLISDSVQLSEFQNDFSFFQALTYNKKPLVVNYDQTIREVATLMADNLLDSVFVNNDNKLVGIVTDADFRGKVATGKQAIQSHIDKIMTHAVITVSENISLAEAQLVMLSHKVHHLCVTIDGTIYTDVKGVITQNDLVQAQANSPGVLIKEIKRSTNPSELKSTRNSLANIIQQAVTKNIPLQHIFNVSGEITLAIIRRAIEMSILELGSPPVPFAFLSIGSQGRKEQLLLTDHDNFLIFNDVDIQQVRGVKDYFNQLTKKVNEILEKVGFKHCEFGHNANNQNYSKSLTEWEKQYESWINTPGEFTNEHCSIFFDYEFVFGDQNLENSITETIFKAKNKALFFDYLGNDALKKPAPLNFFKKFNEEEDGQHKDKFNIKSKAINQLVDIARLLAIHHGLRGINNTFSRYKELAIKDTSNTEIYLNAADTFLLLSRYRTLEGLKNDNSGEYIDLEKISKSDKEKLKESLHVLKDLEEIVKDTFQLTQFS</sequence>
<reference evidence="6" key="1">
    <citation type="submission" date="2016-10" db="EMBL/GenBank/DDBJ databases">
        <authorList>
            <person name="Varghese N."/>
            <person name="Submissions S."/>
        </authorList>
    </citation>
    <scope>NUCLEOTIDE SEQUENCE [LARGE SCALE GENOMIC DNA]</scope>
    <source>
        <strain evidence="6">DSM 21789</strain>
    </source>
</reference>
<dbReference type="CDD" id="cd00038">
    <property type="entry name" value="CAP_ED"/>
    <property type="match status" value="1"/>
</dbReference>
<dbReference type="GO" id="GO:0008773">
    <property type="term" value="F:[protein-PII] uridylyltransferase activity"/>
    <property type="evidence" value="ECO:0007669"/>
    <property type="project" value="InterPro"/>
</dbReference>
<dbReference type="STRING" id="498292.SAMN05660845_2449"/>
<name>A0A1I0ZUQ4_9FLAO</name>
<protein>
    <submittedName>
        <fullName evidence="5">CBS domain-containing protein</fullName>
    </submittedName>
</protein>
<dbReference type="InterPro" id="IPR000595">
    <property type="entry name" value="cNMP-bd_dom"/>
</dbReference>
<dbReference type="Pfam" id="PF10335">
    <property type="entry name" value="DUF294_C"/>
    <property type="match status" value="1"/>
</dbReference>
<dbReference type="InterPro" id="IPR051257">
    <property type="entry name" value="Diverse_CBS-Domain"/>
</dbReference>
<dbReference type="PROSITE" id="PS50042">
    <property type="entry name" value="CNMP_BINDING_3"/>
    <property type="match status" value="1"/>
</dbReference>
<dbReference type="InterPro" id="IPR018490">
    <property type="entry name" value="cNMP-bd_dom_sf"/>
</dbReference>
<dbReference type="InterPro" id="IPR018821">
    <property type="entry name" value="DUF294_put_nucleoTrafse_sb-bd"/>
</dbReference>
<dbReference type="Pfam" id="PF03445">
    <property type="entry name" value="DUF294"/>
    <property type="match status" value="1"/>
</dbReference>
<dbReference type="InterPro" id="IPR014710">
    <property type="entry name" value="RmlC-like_jellyroll"/>
</dbReference>
<dbReference type="PANTHER" id="PTHR43080:SF2">
    <property type="entry name" value="CBS DOMAIN-CONTAINING PROTEIN"/>
    <property type="match status" value="1"/>
</dbReference>
<evidence type="ECO:0000313" key="6">
    <source>
        <dbReference type="Proteomes" id="UP000199604"/>
    </source>
</evidence>
<dbReference type="Proteomes" id="UP000199604">
    <property type="component" value="Unassembled WGS sequence"/>
</dbReference>
<feature type="domain" description="Cyclic nucleotide-binding" evidence="3">
    <location>
        <begin position="54"/>
        <end position="138"/>
    </location>
</feature>
<dbReference type="EMBL" id="FOJT01000006">
    <property type="protein sequence ID" value="SFB29287.1"/>
    <property type="molecule type" value="Genomic_DNA"/>
</dbReference>
<accession>A0A1I0ZUQ4</accession>
<dbReference type="PANTHER" id="PTHR43080">
    <property type="entry name" value="CBS DOMAIN-CONTAINING PROTEIN CBSX3, MITOCHONDRIAL"/>
    <property type="match status" value="1"/>
</dbReference>
<feature type="domain" description="CBS" evidence="4">
    <location>
        <begin position="236"/>
        <end position="299"/>
    </location>
</feature>
<dbReference type="SUPFAM" id="SSF54631">
    <property type="entry name" value="CBS-domain pair"/>
    <property type="match status" value="1"/>
</dbReference>
<evidence type="ECO:0000259" key="4">
    <source>
        <dbReference type="PROSITE" id="PS51371"/>
    </source>
</evidence>
<evidence type="ECO:0000259" key="3">
    <source>
        <dbReference type="PROSITE" id="PS50042"/>
    </source>
</evidence>
<keyword evidence="1 2" id="KW-0129">CBS domain</keyword>
<dbReference type="OrthoDB" id="9810963at2"/>
<dbReference type="Pfam" id="PF00027">
    <property type="entry name" value="cNMP_binding"/>
    <property type="match status" value="1"/>
</dbReference>
<feature type="domain" description="CBS" evidence="4">
    <location>
        <begin position="172"/>
        <end position="228"/>
    </location>
</feature>
<dbReference type="SMART" id="SM00100">
    <property type="entry name" value="cNMP"/>
    <property type="match status" value="1"/>
</dbReference>
<dbReference type="RefSeq" id="WP_091477582.1">
    <property type="nucleotide sequence ID" value="NZ_FOJT01000006.1"/>
</dbReference>
<keyword evidence="6" id="KW-1185">Reference proteome</keyword>
<dbReference type="InterPro" id="IPR005105">
    <property type="entry name" value="GlnD_Uridyltrans_N"/>
</dbReference>
<evidence type="ECO:0000256" key="2">
    <source>
        <dbReference type="PROSITE-ProRule" id="PRU00703"/>
    </source>
</evidence>
<organism evidence="5 6">
    <name type="scientific">Flavobacterium swingsii</name>
    <dbReference type="NCBI Taxonomy" id="498292"/>
    <lineage>
        <taxon>Bacteria</taxon>
        <taxon>Pseudomonadati</taxon>
        <taxon>Bacteroidota</taxon>
        <taxon>Flavobacteriia</taxon>
        <taxon>Flavobacteriales</taxon>
        <taxon>Flavobacteriaceae</taxon>
        <taxon>Flavobacterium</taxon>
    </lineage>
</organism>
<dbReference type="Pfam" id="PF00571">
    <property type="entry name" value="CBS"/>
    <property type="match status" value="2"/>
</dbReference>